<evidence type="ECO:0000313" key="1">
    <source>
        <dbReference type="EMBL" id="EGQ78465.1"/>
    </source>
</evidence>
<organism evidence="1 2">
    <name type="scientific">Neisseria macacae ATCC 33926</name>
    <dbReference type="NCBI Taxonomy" id="997348"/>
    <lineage>
        <taxon>Bacteria</taxon>
        <taxon>Pseudomonadati</taxon>
        <taxon>Pseudomonadota</taxon>
        <taxon>Betaproteobacteria</taxon>
        <taxon>Neisseriales</taxon>
        <taxon>Neisseriaceae</taxon>
        <taxon>Neisseria</taxon>
    </lineage>
</organism>
<dbReference type="EMBL" id="AFQE01000012">
    <property type="protein sequence ID" value="EGQ78465.1"/>
    <property type="molecule type" value="Genomic_DNA"/>
</dbReference>
<gene>
    <name evidence="1" type="ORF">HMPREF9418_0132</name>
</gene>
<dbReference type="AlphaFoldDB" id="A0AA36XM59"/>
<proteinExistence type="predicted"/>
<reference evidence="1 2" key="1">
    <citation type="submission" date="2011-05" db="EMBL/GenBank/DDBJ databases">
        <authorList>
            <person name="Muzny D."/>
            <person name="Qin X."/>
            <person name="Deng J."/>
            <person name="Jiang H."/>
            <person name="Liu Y."/>
            <person name="Qu J."/>
            <person name="Song X.-Z."/>
            <person name="Zhang L."/>
            <person name="Thornton R."/>
            <person name="Coyle M."/>
            <person name="Francisco L."/>
            <person name="Jackson L."/>
            <person name="Javaid M."/>
            <person name="Korchina V."/>
            <person name="Kovar C."/>
            <person name="Mata R."/>
            <person name="Mathew T."/>
            <person name="Ngo R."/>
            <person name="Nguyen L."/>
            <person name="Nguyen N."/>
            <person name="Okwuonu G."/>
            <person name="Ongeri F."/>
            <person name="Pham C."/>
            <person name="Simmons D."/>
            <person name="Wilczek-Boney K."/>
            <person name="Hale W."/>
            <person name="Jakkamsetti A."/>
            <person name="Pham P."/>
            <person name="Ruth R."/>
            <person name="San Lucas F."/>
            <person name="Warren J."/>
            <person name="Zhang J."/>
            <person name="Zhao Z."/>
            <person name="Zhou C."/>
            <person name="Zhu D."/>
            <person name="Lee S."/>
            <person name="Bess C."/>
            <person name="Blankenburg K."/>
            <person name="Forbes L."/>
            <person name="Fu Q."/>
            <person name="Gubbala S."/>
            <person name="Hirani K."/>
            <person name="Jayaseelan J.C."/>
            <person name="Lara F."/>
            <person name="Munidasa M."/>
            <person name="Palculict T."/>
            <person name="Patil S."/>
            <person name="Pu L.-L."/>
            <person name="Saada N."/>
            <person name="Tang L."/>
            <person name="Weissenberger G."/>
            <person name="Zhu Y."/>
            <person name="Hemphill L."/>
            <person name="Shang Y."/>
            <person name="Youmans B."/>
            <person name="Ayvaz T."/>
            <person name="Ross M."/>
            <person name="Santibanez J."/>
            <person name="Aqrawi P."/>
            <person name="Gross S."/>
            <person name="Joshi V."/>
            <person name="Fowler G."/>
            <person name="Nazareth L."/>
            <person name="Reid J."/>
            <person name="Worley K."/>
            <person name="Petrosino J."/>
            <person name="Highlander S."/>
            <person name="Gibbs R."/>
        </authorList>
    </citation>
    <scope>NUCLEOTIDE SEQUENCE [LARGE SCALE GENOMIC DNA]</scope>
    <source>
        <strain evidence="1 2">ATCC 33926</strain>
    </source>
</reference>
<accession>A0AA36XM59</accession>
<protein>
    <submittedName>
        <fullName evidence="1">Uncharacterized protein</fullName>
    </submittedName>
</protein>
<comment type="caution">
    <text evidence="1">The sequence shown here is derived from an EMBL/GenBank/DDBJ whole genome shotgun (WGS) entry which is preliminary data.</text>
</comment>
<evidence type="ECO:0000313" key="2">
    <source>
        <dbReference type="Proteomes" id="UP000004982"/>
    </source>
</evidence>
<dbReference type="Proteomes" id="UP000004982">
    <property type="component" value="Unassembled WGS sequence"/>
</dbReference>
<sequence>MFIQVYSHKKNKQFGVRSSNYLKMSDFQHNFHLPVNQVKKLYSVLN</sequence>
<name>A0AA36XM59_9NEIS</name>